<keyword evidence="3" id="KW-1185">Reference proteome</keyword>
<dbReference type="AlphaFoldDB" id="A0A8K0JGZ0"/>
<protein>
    <submittedName>
        <fullName evidence="2">Uncharacterized protein</fullName>
    </submittedName>
</protein>
<organism evidence="2 3">
    <name type="scientific">Filobasidium floriforme</name>
    <dbReference type="NCBI Taxonomy" id="5210"/>
    <lineage>
        <taxon>Eukaryota</taxon>
        <taxon>Fungi</taxon>
        <taxon>Dikarya</taxon>
        <taxon>Basidiomycota</taxon>
        <taxon>Agaricomycotina</taxon>
        <taxon>Tremellomycetes</taxon>
        <taxon>Filobasidiales</taxon>
        <taxon>Filobasidiaceae</taxon>
        <taxon>Filobasidium</taxon>
    </lineage>
</organism>
<comment type="caution">
    <text evidence="2">The sequence shown here is derived from an EMBL/GenBank/DDBJ whole genome shotgun (WGS) entry which is preliminary data.</text>
</comment>
<feature type="region of interest" description="Disordered" evidence="1">
    <location>
        <begin position="33"/>
        <end position="54"/>
    </location>
</feature>
<evidence type="ECO:0000313" key="3">
    <source>
        <dbReference type="Proteomes" id="UP000812966"/>
    </source>
</evidence>
<gene>
    <name evidence="2" type="ORF">FFLO_05441</name>
</gene>
<accession>A0A8K0JGZ0</accession>
<dbReference type="EMBL" id="JABELV010000137">
    <property type="protein sequence ID" value="KAG7529752.1"/>
    <property type="molecule type" value="Genomic_DNA"/>
</dbReference>
<reference evidence="2" key="1">
    <citation type="submission" date="2020-04" db="EMBL/GenBank/DDBJ databases">
        <title>Analysis of mating type loci in Filobasidium floriforme.</title>
        <authorList>
            <person name="Nowrousian M."/>
        </authorList>
    </citation>
    <scope>NUCLEOTIDE SEQUENCE</scope>
    <source>
        <strain evidence="2">CBS 6242</strain>
    </source>
</reference>
<sequence>MRRGLCETGSHHESLASPYAVETSSMCHLQEILQTTSGSEKARKNSYRGTSRPA</sequence>
<proteinExistence type="predicted"/>
<dbReference type="Proteomes" id="UP000812966">
    <property type="component" value="Unassembled WGS sequence"/>
</dbReference>
<name>A0A8K0JGZ0_9TREE</name>
<evidence type="ECO:0000313" key="2">
    <source>
        <dbReference type="EMBL" id="KAG7529752.1"/>
    </source>
</evidence>
<evidence type="ECO:0000256" key="1">
    <source>
        <dbReference type="SAM" id="MobiDB-lite"/>
    </source>
</evidence>